<name>A0ABU4FVG6_9BACL</name>
<evidence type="ECO:0000256" key="5">
    <source>
        <dbReference type="ARBA" id="ARBA00022741"/>
    </source>
</evidence>
<keyword evidence="14" id="KW-1185">Reference proteome</keyword>
<dbReference type="Gene3D" id="3.30.565.10">
    <property type="entry name" value="Histidine kinase-like ATPase, C-terminal domain"/>
    <property type="match status" value="2"/>
</dbReference>
<reference evidence="13 14" key="1">
    <citation type="submission" date="2023-06" db="EMBL/GenBank/DDBJ databases">
        <title>Sporosarcina sp. nov., isolated from Korean traditional fermented seafood 'Jeotgal'.</title>
        <authorList>
            <person name="Yang A.-I."/>
            <person name="Shin N.-R."/>
        </authorList>
    </citation>
    <scope>NUCLEOTIDE SEQUENCE [LARGE SCALE GENOMIC DNA]</scope>
    <source>
        <strain evidence="13 14">KCTC3840</strain>
    </source>
</reference>
<feature type="modified residue" description="4-aspartylphosphate" evidence="9">
    <location>
        <position position="738"/>
    </location>
</feature>
<evidence type="ECO:0000256" key="3">
    <source>
        <dbReference type="ARBA" id="ARBA00022553"/>
    </source>
</evidence>
<evidence type="ECO:0000256" key="2">
    <source>
        <dbReference type="ARBA" id="ARBA00012438"/>
    </source>
</evidence>
<feature type="transmembrane region" description="Helical" evidence="10">
    <location>
        <begin position="311"/>
        <end position="341"/>
    </location>
</feature>
<keyword evidence="5" id="KW-0547">Nucleotide-binding</keyword>
<evidence type="ECO:0000256" key="6">
    <source>
        <dbReference type="ARBA" id="ARBA00022777"/>
    </source>
</evidence>
<dbReference type="Pfam" id="PF07695">
    <property type="entry name" value="7TMR-DISM_7TM"/>
    <property type="match status" value="1"/>
</dbReference>
<dbReference type="SUPFAM" id="SSF47384">
    <property type="entry name" value="Homodimeric domain of signal transducing histidine kinase"/>
    <property type="match status" value="1"/>
</dbReference>
<dbReference type="InterPro" id="IPR010559">
    <property type="entry name" value="Sig_transdc_His_kin_internal"/>
</dbReference>
<comment type="catalytic activity">
    <reaction evidence="1">
        <text>ATP + protein L-histidine = ADP + protein N-phospho-L-histidine.</text>
        <dbReference type="EC" id="2.7.13.3"/>
    </reaction>
</comment>
<dbReference type="InterPro" id="IPR011006">
    <property type="entry name" value="CheY-like_superfamily"/>
</dbReference>
<evidence type="ECO:0000259" key="11">
    <source>
        <dbReference type="PROSITE" id="PS50109"/>
    </source>
</evidence>
<dbReference type="Pfam" id="PF00072">
    <property type="entry name" value="Response_reg"/>
    <property type="match status" value="1"/>
</dbReference>
<dbReference type="Pfam" id="PF00512">
    <property type="entry name" value="HisKA"/>
    <property type="match status" value="1"/>
</dbReference>
<dbReference type="InterPro" id="IPR036890">
    <property type="entry name" value="HATPase_C_sf"/>
</dbReference>
<keyword evidence="10" id="KW-1133">Transmembrane helix</keyword>
<evidence type="ECO:0000256" key="1">
    <source>
        <dbReference type="ARBA" id="ARBA00000085"/>
    </source>
</evidence>
<dbReference type="InterPro" id="IPR001789">
    <property type="entry name" value="Sig_transdc_resp-reg_receiver"/>
</dbReference>
<proteinExistence type="predicted"/>
<dbReference type="SMART" id="SM00387">
    <property type="entry name" value="HATPase_c"/>
    <property type="match status" value="2"/>
</dbReference>
<dbReference type="Gene3D" id="2.60.120.260">
    <property type="entry name" value="Galactose-binding domain-like"/>
    <property type="match status" value="1"/>
</dbReference>
<dbReference type="GO" id="GO:0005524">
    <property type="term" value="F:ATP binding"/>
    <property type="evidence" value="ECO:0007669"/>
    <property type="project" value="UniProtKB-KW"/>
</dbReference>
<dbReference type="EMBL" id="JAUBDH010000001">
    <property type="protein sequence ID" value="MDW0108705.1"/>
    <property type="molecule type" value="Genomic_DNA"/>
</dbReference>
<feature type="transmembrane region" description="Helical" evidence="10">
    <location>
        <begin position="244"/>
        <end position="261"/>
    </location>
</feature>
<feature type="transmembrane region" description="Helical" evidence="10">
    <location>
        <begin position="361"/>
        <end position="381"/>
    </location>
</feature>
<dbReference type="Gene3D" id="3.40.50.2300">
    <property type="match status" value="1"/>
</dbReference>
<dbReference type="Pfam" id="PF06580">
    <property type="entry name" value="His_kinase"/>
    <property type="match status" value="1"/>
</dbReference>
<evidence type="ECO:0000313" key="13">
    <source>
        <dbReference type="EMBL" id="MDW0108705.1"/>
    </source>
</evidence>
<dbReference type="SUPFAM" id="SSF55874">
    <property type="entry name" value="ATPase domain of HSP90 chaperone/DNA topoisomerase II/histidine kinase"/>
    <property type="match status" value="2"/>
</dbReference>
<keyword evidence="7 13" id="KW-0067">ATP-binding</keyword>
<dbReference type="SUPFAM" id="SSF49785">
    <property type="entry name" value="Galactose-binding domain-like"/>
    <property type="match status" value="1"/>
</dbReference>
<dbReference type="PROSITE" id="PS50110">
    <property type="entry name" value="RESPONSE_REGULATORY"/>
    <property type="match status" value="1"/>
</dbReference>
<dbReference type="InterPro" id="IPR036097">
    <property type="entry name" value="HisK_dim/P_sf"/>
</dbReference>
<feature type="transmembrane region" description="Helical" evidence="10">
    <location>
        <begin position="388"/>
        <end position="407"/>
    </location>
</feature>
<keyword evidence="10" id="KW-0812">Transmembrane</keyword>
<feature type="domain" description="Histidine kinase" evidence="11">
    <location>
        <begin position="916"/>
        <end position="1015"/>
    </location>
</feature>
<dbReference type="SMART" id="SM00448">
    <property type="entry name" value="REC"/>
    <property type="match status" value="1"/>
</dbReference>
<keyword evidence="8" id="KW-0902">Two-component regulatory system</keyword>
<dbReference type="SUPFAM" id="SSF52172">
    <property type="entry name" value="CheY-like"/>
    <property type="match status" value="1"/>
</dbReference>
<dbReference type="InterPro" id="IPR011623">
    <property type="entry name" value="7TMR_DISM_rcpt_extracell_dom1"/>
</dbReference>
<dbReference type="CDD" id="cd00082">
    <property type="entry name" value="HisKA"/>
    <property type="match status" value="1"/>
</dbReference>
<dbReference type="InterPro" id="IPR004358">
    <property type="entry name" value="Sig_transdc_His_kin-like_C"/>
</dbReference>
<feature type="domain" description="Response regulatory" evidence="12">
    <location>
        <begin position="690"/>
        <end position="805"/>
    </location>
</feature>
<gene>
    <name evidence="13" type="ORF">QT716_01435</name>
</gene>
<dbReference type="CDD" id="cd17574">
    <property type="entry name" value="REC_OmpR"/>
    <property type="match status" value="1"/>
</dbReference>
<dbReference type="Proteomes" id="UP001280629">
    <property type="component" value="Unassembled WGS sequence"/>
</dbReference>
<dbReference type="Gene3D" id="1.10.287.130">
    <property type="match status" value="1"/>
</dbReference>
<dbReference type="InterPro" id="IPR008979">
    <property type="entry name" value="Galactose-bd-like_sf"/>
</dbReference>
<feature type="transmembrane region" description="Helical" evidence="10">
    <location>
        <begin position="217"/>
        <end position="237"/>
    </location>
</feature>
<evidence type="ECO:0000256" key="8">
    <source>
        <dbReference type="ARBA" id="ARBA00023012"/>
    </source>
</evidence>
<evidence type="ECO:0000256" key="10">
    <source>
        <dbReference type="SAM" id="Phobius"/>
    </source>
</evidence>
<keyword evidence="6" id="KW-0418">Kinase</keyword>
<keyword evidence="4" id="KW-0808">Transferase</keyword>
<accession>A0ABU4FVG6</accession>
<comment type="caution">
    <text evidence="13">The sequence shown here is derived from an EMBL/GenBank/DDBJ whole genome shotgun (WGS) entry which is preliminary data.</text>
</comment>
<evidence type="ECO:0000256" key="4">
    <source>
        <dbReference type="ARBA" id="ARBA00022679"/>
    </source>
</evidence>
<dbReference type="PROSITE" id="PS50109">
    <property type="entry name" value="HIS_KIN"/>
    <property type="match status" value="2"/>
</dbReference>
<feature type="transmembrane region" description="Helical" evidence="10">
    <location>
        <begin position="12"/>
        <end position="30"/>
    </location>
</feature>
<dbReference type="PANTHER" id="PTHR43547">
    <property type="entry name" value="TWO-COMPONENT HISTIDINE KINASE"/>
    <property type="match status" value="1"/>
</dbReference>
<dbReference type="PRINTS" id="PR00344">
    <property type="entry name" value="BCTRLSENSOR"/>
</dbReference>
<dbReference type="InterPro" id="IPR003661">
    <property type="entry name" value="HisK_dim/P_dom"/>
</dbReference>
<evidence type="ECO:0000256" key="7">
    <source>
        <dbReference type="ARBA" id="ARBA00022840"/>
    </source>
</evidence>
<dbReference type="InterPro" id="IPR005467">
    <property type="entry name" value="His_kinase_dom"/>
</dbReference>
<dbReference type="Pfam" id="PF02518">
    <property type="entry name" value="HATPase_c"/>
    <property type="match status" value="2"/>
</dbReference>
<sequence length="1020" mass="114896">MAESEKMSVKKIVLLIGLFVVVLTSFRLLWIQHHQLPDHPHAERGVVDLSDWKFEGQRPITLDGEWEFFPHEFITSSSKEIESNTYITVPGDWKKQLNSKDSKAAYGYGTYRLKIRLPDTKEELFGIQMKQATSASQIFIDGELISGQNHVVKSNSNASAERGPYKALFHNEADEIELVVHVSNYDLPFFGGIMDSVKIGTAASVIKEHHTSTTLQLIVAIMFLLHSLYAIFIYFAGKLKHQKEVLYFGFLLLLSGISNLIDDDVVLQLPLSIEWSNKLLLLILISVLLVMVKFVKHLYHLEKKSDQYISILYGLLLAAMILTPFHYYFYLIIGLALFYGAGNYYLFKHTIHAVRAGNPSFLFILLFITSYTSNIIWGFGIKFGFSDIPYYPFDFVVMVLAIALLLLNRHIHVVKLNEYQTKELLRADQQKDDFLTNTSHELRNPLHGIINITHTVLTDKNERLSPKNRDNLELLLRIGKQLTFTLNDLIDSTRLSDNSVQLNKEAVNIHNVVSATVDMVGFLKNGKPITLQSKIPESFPEVNADENRVIQILFNLLQNAVKFTDAGTITVCATHNEKEATISVQDTGKGMSNEFQKTIFKRYIQKESGATSSGGVGIGLTICKQLVELQGGTISVESSLENGATFSFTLPLTKSEERPCIPSKAVQVLKSTEYLDPYPILEDSNVVKPHILVVDDVWVNLQVLKSLLQENYTVSVASSGKQALELMEDHGFDLMIIDVMMPNMSGYELTRIVRERFSISELPIVLLTARSKPEDIITGFLSGANDYVAKPMDALSLQARVRALTNLRLAVKEQNRMEAAWLQAQIKPHFLFNTLNTIASLGEVDPERMVKLLNEFGNYLRKSFSVQNTQDLIPLSNELELIKSYLYIEQVRFGDRLQIEWNIDSLDNHQIPPLSIQTIVENAVAHGVMKQISGGTILISIANLEHQFEVMIKDDGIGMNADQLNNLGKETSSGEQGIGLKNTNRRLKKLFGTKLEITSAEGKGTTVKFRVPYKSSRNIE</sequence>
<organism evidence="13 14">
    <name type="scientific">Sporosarcina aquimarina</name>
    <dbReference type="NCBI Taxonomy" id="114975"/>
    <lineage>
        <taxon>Bacteria</taxon>
        <taxon>Bacillati</taxon>
        <taxon>Bacillota</taxon>
        <taxon>Bacilli</taxon>
        <taxon>Bacillales</taxon>
        <taxon>Caryophanaceae</taxon>
        <taxon>Sporosarcina</taxon>
    </lineage>
</organism>
<dbReference type="SMART" id="SM00388">
    <property type="entry name" value="HisKA"/>
    <property type="match status" value="1"/>
</dbReference>
<keyword evidence="10" id="KW-0472">Membrane</keyword>
<evidence type="ECO:0000256" key="9">
    <source>
        <dbReference type="PROSITE-ProRule" id="PRU00169"/>
    </source>
</evidence>
<feature type="domain" description="Histidine kinase" evidence="11">
    <location>
        <begin position="437"/>
        <end position="654"/>
    </location>
</feature>
<keyword evidence="3 9" id="KW-0597">Phosphoprotein</keyword>
<dbReference type="PANTHER" id="PTHR43547:SF2">
    <property type="entry name" value="HYBRID SIGNAL TRANSDUCTION HISTIDINE KINASE C"/>
    <property type="match status" value="1"/>
</dbReference>
<evidence type="ECO:0000259" key="12">
    <source>
        <dbReference type="PROSITE" id="PS50110"/>
    </source>
</evidence>
<dbReference type="InterPro" id="IPR003594">
    <property type="entry name" value="HATPase_dom"/>
</dbReference>
<dbReference type="EC" id="2.7.13.3" evidence="2"/>
<evidence type="ECO:0000313" key="14">
    <source>
        <dbReference type="Proteomes" id="UP001280629"/>
    </source>
</evidence>
<protein>
    <recommendedName>
        <fullName evidence="2">histidine kinase</fullName>
        <ecNumber evidence="2">2.7.13.3</ecNumber>
    </recommendedName>
</protein>
<feature type="transmembrane region" description="Helical" evidence="10">
    <location>
        <begin position="281"/>
        <end position="299"/>
    </location>
</feature>